<dbReference type="Proteomes" id="UP001630127">
    <property type="component" value="Unassembled WGS sequence"/>
</dbReference>
<reference evidence="4 5" key="1">
    <citation type="submission" date="2024-11" db="EMBL/GenBank/DDBJ databases">
        <title>A near-complete genome assembly of Cinchona calisaya.</title>
        <authorList>
            <person name="Lian D.C."/>
            <person name="Zhao X.W."/>
            <person name="Wei L."/>
        </authorList>
    </citation>
    <scope>NUCLEOTIDE SEQUENCE [LARGE SCALE GENOMIC DNA]</scope>
    <source>
        <tissue evidence="4">Nenye</tissue>
    </source>
</reference>
<sequence length="442" mass="50112">MPELSPPILAPMRAEPFHSVSHFSFFFKLSKWMIDNYNPSPGDVAISLDLISKVHGLQEAEKYFIDVSDTLKTFKVYGSLLNCYANKKLVEKAETIMQIMRRSSCNMKLAYNIMLNLYSNLGKHEKFDKLVRQMEREGIAFGKPTYCILLNAYAASSDIEAMEKLLQKMEIDDLVSVNWNVCVTAAKGYLRAGLASKASDMLKKGEKLIRGSNRGLAYQILLSMYTSLGDKGEVSRIWHLYKKTGSTSNNGYFHMISSLIRLDDMDGAENIFQEWESMNTSYDFQIPNALINAFSKKGLLQKAEGFVIRAINSGRKVPASTWDHLATGYYKDNQMDKAVDAMKNAILSWKGTSWTLNHITLKACLKYLKEKGEAEKEKLERLLAEQGIVLEQVDRLDEQGIVLDQVARLHDSGSSEFGVFEEREEDKEIDSLFSRIKSVNDD</sequence>
<accession>A0ABD2Y5D4</accession>
<dbReference type="Pfam" id="PF13041">
    <property type="entry name" value="PPR_2"/>
    <property type="match status" value="1"/>
</dbReference>
<dbReference type="Gene3D" id="1.25.40.10">
    <property type="entry name" value="Tetratricopeptide repeat domain"/>
    <property type="match status" value="2"/>
</dbReference>
<feature type="repeat" description="PPR" evidence="3">
    <location>
        <begin position="107"/>
        <end position="141"/>
    </location>
</feature>
<comment type="similarity">
    <text evidence="1">Belongs to the PPR family. P subfamily.</text>
</comment>
<protein>
    <recommendedName>
        <fullName evidence="6">Pentatricopeptide repeat-containing protein</fullName>
    </recommendedName>
</protein>
<dbReference type="PANTHER" id="PTHR45717">
    <property type="entry name" value="OS12G0527900 PROTEIN"/>
    <property type="match status" value="1"/>
</dbReference>
<dbReference type="SUPFAM" id="SSF48452">
    <property type="entry name" value="TPR-like"/>
    <property type="match status" value="1"/>
</dbReference>
<organism evidence="4 5">
    <name type="scientific">Cinchona calisaya</name>
    <dbReference type="NCBI Taxonomy" id="153742"/>
    <lineage>
        <taxon>Eukaryota</taxon>
        <taxon>Viridiplantae</taxon>
        <taxon>Streptophyta</taxon>
        <taxon>Embryophyta</taxon>
        <taxon>Tracheophyta</taxon>
        <taxon>Spermatophyta</taxon>
        <taxon>Magnoliopsida</taxon>
        <taxon>eudicotyledons</taxon>
        <taxon>Gunneridae</taxon>
        <taxon>Pentapetalae</taxon>
        <taxon>asterids</taxon>
        <taxon>lamiids</taxon>
        <taxon>Gentianales</taxon>
        <taxon>Rubiaceae</taxon>
        <taxon>Cinchonoideae</taxon>
        <taxon>Cinchoneae</taxon>
        <taxon>Cinchona</taxon>
    </lineage>
</organism>
<evidence type="ECO:0000313" key="4">
    <source>
        <dbReference type="EMBL" id="KAL3502724.1"/>
    </source>
</evidence>
<dbReference type="InterPro" id="IPR002885">
    <property type="entry name" value="PPR_rpt"/>
</dbReference>
<keyword evidence="2" id="KW-0677">Repeat</keyword>
<evidence type="ECO:0000313" key="5">
    <source>
        <dbReference type="Proteomes" id="UP001630127"/>
    </source>
</evidence>
<dbReference type="Pfam" id="PF01535">
    <property type="entry name" value="PPR"/>
    <property type="match status" value="3"/>
</dbReference>
<dbReference type="AlphaFoldDB" id="A0ABD2Y5D4"/>
<comment type="caution">
    <text evidence="4">The sequence shown here is derived from an EMBL/GenBank/DDBJ whole genome shotgun (WGS) entry which is preliminary data.</text>
</comment>
<dbReference type="GO" id="GO:0003729">
    <property type="term" value="F:mRNA binding"/>
    <property type="evidence" value="ECO:0007669"/>
    <property type="project" value="UniProtKB-ARBA"/>
</dbReference>
<dbReference type="InterPro" id="IPR011990">
    <property type="entry name" value="TPR-like_helical_dom_sf"/>
</dbReference>
<evidence type="ECO:0000256" key="3">
    <source>
        <dbReference type="PROSITE-ProRule" id="PRU00708"/>
    </source>
</evidence>
<dbReference type="EMBL" id="JBJUIK010000015">
    <property type="protein sequence ID" value="KAL3502724.1"/>
    <property type="molecule type" value="Genomic_DNA"/>
</dbReference>
<evidence type="ECO:0008006" key="6">
    <source>
        <dbReference type="Google" id="ProtNLM"/>
    </source>
</evidence>
<name>A0ABD2Y5D4_9GENT</name>
<evidence type="ECO:0000256" key="2">
    <source>
        <dbReference type="ARBA" id="ARBA00022737"/>
    </source>
</evidence>
<dbReference type="PROSITE" id="PS51375">
    <property type="entry name" value="PPR"/>
    <property type="match status" value="1"/>
</dbReference>
<dbReference type="NCBIfam" id="TIGR00756">
    <property type="entry name" value="PPR"/>
    <property type="match status" value="3"/>
</dbReference>
<gene>
    <name evidence="4" type="ORF">ACH5RR_037173</name>
</gene>
<keyword evidence="5" id="KW-1185">Reference proteome</keyword>
<dbReference type="PANTHER" id="PTHR45717:SF10">
    <property type="entry name" value="OS10G0501000 PROTEIN"/>
    <property type="match status" value="1"/>
</dbReference>
<proteinExistence type="inferred from homology"/>
<evidence type="ECO:0000256" key="1">
    <source>
        <dbReference type="ARBA" id="ARBA00007626"/>
    </source>
</evidence>